<feature type="transmembrane region" description="Helical" evidence="2">
    <location>
        <begin position="48"/>
        <end position="73"/>
    </location>
</feature>
<dbReference type="eggNOG" id="ENOG502SH9F">
    <property type="taxonomic scope" value="Eukaryota"/>
</dbReference>
<evidence type="ECO:0000313" key="3">
    <source>
        <dbReference type="EMBL" id="EFI95248.1"/>
    </source>
</evidence>
<dbReference type="HOGENOM" id="CLU_044614_3_1_1"/>
<feature type="transmembrane region" description="Helical" evidence="2">
    <location>
        <begin position="12"/>
        <end position="36"/>
    </location>
</feature>
<feature type="compositionally biased region" description="Polar residues" evidence="1">
    <location>
        <begin position="307"/>
        <end position="320"/>
    </location>
</feature>
<dbReference type="EMBL" id="GL377308">
    <property type="protein sequence ID" value="EFI95248.1"/>
    <property type="molecule type" value="Genomic_DNA"/>
</dbReference>
<keyword evidence="2" id="KW-1133">Transmembrane helix</keyword>
<evidence type="ECO:0000256" key="1">
    <source>
        <dbReference type="SAM" id="MobiDB-lite"/>
    </source>
</evidence>
<dbReference type="Proteomes" id="UP000007431">
    <property type="component" value="Unassembled WGS sequence"/>
</dbReference>
<feature type="transmembrane region" description="Helical" evidence="2">
    <location>
        <begin position="172"/>
        <end position="193"/>
    </location>
</feature>
<gene>
    <name evidence="3" type="ORF">SCHCODRAFT_85564</name>
</gene>
<evidence type="ECO:0000313" key="4">
    <source>
        <dbReference type="Proteomes" id="UP000007431"/>
    </source>
</evidence>
<dbReference type="RefSeq" id="XP_003030151.1">
    <property type="nucleotide sequence ID" value="XM_003030105.1"/>
</dbReference>
<dbReference type="OrthoDB" id="3357408at2759"/>
<feature type="compositionally biased region" description="Basic and acidic residues" evidence="1">
    <location>
        <begin position="280"/>
        <end position="289"/>
    </location>
</feature>
<feature type="transmembrane region" description="Helical" evidence="2">
    <location>
        <begin position="248"/>
        <end position="269"/>
    </location>
</feature>
<feature type="region of interest" description="Disordered" evidence="1">
    <location>
        <begin position="277"/>
        <end position="325"/>
    </location>
</feature>
<accession>D8Q9L9</accession>
<keyword evidence="2" id="KW-0472">Membrane</keyword>
<keyword evidence="4" id="KW-1185">Reference proteome</keyword>
<sequence>MADAGLPLDTAYLTAIWLETLFYGINICLFFSYVYILRFRRTRKISSVVFWVAVLMFLFSSVHVSLGFARLIWGFIDRRNDPGGPAGYFSDVSHPPNVAKVTIHTVNSILGDSIVVWRCWHVWGRNWKVCVFPAMLILGSAISGFGQAYIFANAKTIHSAFNDTLEKWNGSVFILSLVTNVIVTTLIAARIWFLAREAGGHILSTKFRYTKVLIIVIESAMIYSAALIIEITLYFIGSNAFYIVYDPIAQLTGIVPTMIIVMSTLGLTAEDMDSIPVGKARPEDPESHHLSTINFKPGGPARGSVPGLSTGNTTTGYSDPTTEDSSIDFRAYSEVKVPEHYVDPPDASFVVAPPERSPRAVHHYEIR</sequence>
<proteinExistence type="predicted"/>
<dbReference type="InParanoid" id="D8Q9L9"/>
<dbReference type="OMA" id="WGFIDLR"/>
<dbReference type="AlphaFoldDB" id="D8Q9L9"/>
<keyword evidence="2" id="KW-0812">Transmembrane</keyword>
<name>D8Q9L9_SCHCM</name>
<feature type="transmembrane region" description="Helical" evidence="2">
    <location>
        <begin position="129"/>
        <end position="152"/>
    </location>
</feature>
<dbReference type="GeneID" id="9588366"/>
<protein>
    <submittedName>
        <fullName evidence="3">Expressed protein</fullName>
    </submittedName>
</protein>
<dbReference type="KEGG" id="scm:SCHCO_02631639"/>
<organism evidence="4">
    <name type="scientific">Schizophyllum commune (strain H4-8 / FGSC 9210)</name>
    <name type="common">Split gill fungus</name>
    <dbReference type="NCBI Taxonomy" id="578458"/>
    <lineage>
        <taxon>Eukaryota</taxon>
        <taxon>Fungi</taxon>
        <taxon>Dikarya</taxon>
        <taxon>Basidiomycota</taxon>
        <taxon>Agaricomycotina</taxon>
        <taxon>Agaricomycetes</taxon>
        <taxon>Agaricomycetidae</taxon>
        <taxon>Agaricales</taxon>
        <taxon>Schizophyllaceae</taxon>
        <taxon>Schizophyllum</taxon>
    </lineage>
</organism>
<reference evidence="3 4" key="1">
    <citation type="journal article" date="2010" name="Nat. Biotechnol.">
        <title>Genome sequence of the model mushroom Schizophyllum commune.</title>
        <authorList>
            <person name="Ohm R.A."/>
            <person name="de Jong J.F."/>
            <person name="Lugones L.G."/>
            <person name="Aerts A."/>
            <person name="Kothe E."/>
            <person name="Stajich J.E."/>
            <person name="de Vries R.P."/>
            <person name="Record E."/>
            <person name="Levasseur A."/>
            <person name="Baker S.E."/>
            <person name="Bartholomew K.A."/>
            <person name="Coutinho P.M."/>
            <person name="Erdmann S."/>
            <person name="Fowler T.J."/>
            <person name="Gathman A.C."/>
            <person name="Lombard V."/>
            <person name="Henrissat B."/>
            <person name="Knabe N."/>
            <person name="Kuees U."/>
            <person name="Lilly W.W."/>
            <person name="Lindquist E."/>
            <person name="Lucas S."/>
            <person name="Magnuson J.K."/>
            <person name="Piumi F."/>
            <person name="Raudaskoski M."/>
            <person name="Salamov A."/>
            <person name="Schmutz J."/>
            <person name="Schwarze F.W.M.R."/>
            <person name="vanKuyk P.A."/>
            <person name="Horton J.S."/>
            <person name="Grigoriev I.V."/>
            <person name="Woesten H.A.B."/>
        </authorList>
    </citation>
    <scope>NUCLEOTIDE SEQUENCE [LARGE SCALE GENOMIC DNA]</scope>
    <source>
        <strain evidence="4">H4-8 / FGSC 9210</strain>
    </source>
</reference>
<dbReference type="VEuPathDB" id="FungiDB:SCHCODRAFT_02631639"/>
<evidence type="ECO:0000256" key="2">
    <source>
        <dbReference type="SAM" id="Phobius"/>
    </source>
</evidence>
<feature type="transmembrane region" description="Helical" evidence="2">
    <location>
        <begin position="213"/>
        <end position="236"/>
    </location>
</feature>
<feature type="transmembrane region" description="Helical" evidence="2">
    <location>
        <begin position="98"/>
        <end position="117"/>
    </location>
</feature>